<feature type="compositionally biased region" description="Low complexity" evidence="1">
    <location>
        <begin position="273"/>
        <end position="291"/>
    </location>
</feature>
<dbReference type="PANTHER" id="PTHR46929:SF3">
    <property type="entry name" value="MYB_SANT-LIKE DOMAIN-CONTAINING PROTEIN"/>
    <property type="match status" value="1"/>
</dbReference>
<accession>A0A8H5D2A8</accession>
<comment type="caution">
    <text evidence="3">The sequence shown here is derived from an EMBL/GenBank/DDBJ whole genome shotgun (WGS) entry which is preliminary data.</text>
</comment>
<dbReference type="EMBL" id="JAACJN010000276">
    <property type="protein sequence ID" value="KAF5352325.1"/>
    <property type="molecule type" value="Genomic_DNA"/>
</dbReference>
<organism evidence="3 4">
    <name type="scientific">Collybiopsis confluens</name>
    <dbReference type="NCBI Taxonomy" id="2823264"/>
    <lineage>
        <taxon>Eukaryota</taxon>
        <taxon>Fungi</taxon>
        <taxon>Dikarya</taxon>
        <taxon>Basidiomycota</taxon>
        <taxon>Agaricomycotina</taxon>
        <taxon>Agaricomycetes</taxon>
        <taxon>Agaricomycetidae</taxon>
        <taxon>Agaricales</taxon>
        <taxon>Marasmiineae</taxon>
        <taxon>Omphalotaceae</taxon>
        <taxon>Collybiopsis</taxon>
    </lineage>
</organism>
<dbReference type="PANTHER" id="PTHR46929">
    <property type="entry name" value="EXPRESSED PROTEIN"/>
    <property type="match status" value="1"/>
</dbReference>
<dbReference type="OrthoDB" id="76215at2759"/>
<dbReference type="Proteomes" id="UP000518752">
    <property type="component" value="Unassembled WGS sequence"/>
</dbReference>
<protein>
    <recommendedName>
        <fullName evidence="2">Myb/SANT-like domain-containing protein</fullName>
    </recommendedName>
</protein>
<proteinExistence type="predicted"/>
<feature type="region of interest" description="Disordered" evidence="1">
    <location>
        <begin position="244"/>
        <end position="348"/>
    </location>
</feature>
<dbReference type="AlphaFoldDB" id="A0A8H5D2A8"/>
<reference evidence="3 4" key="1">
    <citation type="journal article" date="2020" name="ISME J.">
        <title>Uncovering the hidden diversity of litter-decomposition mechanisms in mushroom-forming fungi.</title>
        <authorList>
            <person name="Floudas D."/>
            <person name="Bentzer J."/>
            <person name="Ahren D."/>
            <person name="Johansson T."/>
            <person name="Persson P."/>
            <person name="Tunlid A."/>
        </authorList>
    </citation>
    <scope>NUCLEOTIDE SEQUENCE [LARGE SCALE GENOMIC DNA]</scope>
    <source>
        <strain evidence="3 4">CBS 406.79</strain>
    </source>
</reference>
<name>A0A8H5D2A8_9AGAR</name>
<feature type="domain" description="Myb/SANT-like" evidence="2">
    <location>
        <begin position="116"/>
        <end position="210"/>
    </location>
</feature>
<dbReference type="Pfam" id="PF12776">
    <property type="entry name" value="Myb_DNA-bind_3"/>
    <property type="match status" value="1"/>
</dbReference>
<feature type="compositionally biased region" description="Low complexity" evidence="1">
    <location>
        <begin position="299"/>
        <end position="319"/>
    </location>
</feature>
<evidence type="ECO:0000313" key="4">
    <source>
        <dbReference type="Proteomes" id="UP000518752"/>
    </source>
</evidence>
<gene>
    <name evidence="3" type="ORF">D9757_014292</name>
</gene>
<sequence>MIHEGVLIGMTVSRLIGAIPGLKECIGRNFFLSREELHHLREVVPFVTGPPTFLCSIDMKTLKCFSVVVVRGSQPADGVNIVKKGMEFGNLEMLSGSGRNKVVPTVVPRKPKTSYSEEDDRTLLTVLTEQKAAGFQTDNGGFHQDAFKAAAATMRDPGPTGVVKTAESVKSRYTNLKKDFKEVKEIREKSGFGWDEARCVATATAEVWEALVAKKPSLKRWRKKAFPLYDMIESLLENQVASGDTAFFPGTQPANEDSDGDSDGSKDDGDNGDNGSTNDTAAEAQPAAMTPAPRPLLISRRSPSSSTTSSDPVTPSTSVGRRRPASPSSDVFGRPAKRVHGRKPTQSDAGFAMADALRDLAQSTMAGGSTDISTLSPDRKRRAIERLEADNELSDSEMTSAFKLIHRETSVADTYLAIGSVARHTLFIQAELQEMQGN</sequence>
<evidence type="ECO:0000256" key="1">
    <source>
        <dbReference type="SAM" id="MobiDB-lite"/>
    </source>
</evidence>
<keyword evidence="4" id="KW-1185">Reference proteome</keyword>
<evidence type="ECO:0000259" key="2">
    <source>
        <dbReference type="Pfam" id="PF12776"/>
    </source>
</evidence>
<dbReference type="InterPro" id="IPR024752">
    <property type="entry name" value="Myb/SANT-like_dom"/>
</dbReference>
<evidence type="ECO:0000313" key="3">
    <source>
        <dbReference type="EMBL" id="KAF5352325.1"/>
    </source>
</evidence>